<sequence length="307" mass="32999">MNEPLLGGMAQTVLDRGEPLLRPGNTNCGGCGMSNLMQMLRRAVADRPVQLIIPACCGAIAAGSFPQSGYGAPTLLTTFASAAAAASGAANVAQLNGEETRVICLAGDGGTYDIGFATMSAAAERNEDILYICYDNEIYGNTGGQRSSATPAGAVTSNTPGGKKEEKKDLMAIMAAHRIPYAASISLAHADDTMRKLRHALDLKGFRFLHVLSPCPTGWKSEPALGIELVRLAVRSGIYPVFEVFDGQRHQINIEPDFSDEALEMYLSLQRRFQRSGLKASDLRPAIDRHWQHLRVLSGRIVPAKRV</sequence>
<evidence type="ECO:0000313" key="5">
    <source>
        <dbReference type="Proteomes" id="UP000556026"/>
    </source>
</evidence>
<feature type="domain" description="Thiamine pyrophosphate enzyme TPP-binding" evidence="3">
    <location>
        <begin position="69"/>
        <end position="211"/>
    </location>
</feature>
<comment type="caution">
    <text evidence="4">The sequence shown here is derived from an EMBL/GenBank/DDBJ whole genome shotgun (WGS) entry which is preliminary data.</text>
</comment>
<dbReference type="Gene3D" id="3.40.50.970">
    <property type="match status" value="1"/>
</dbReference>
<feature type="region of interest" description="Disordered" evidence="2">
    <location>
        <begin position="144"/>
        <end position="164"/>
    </location>
</feature>
<proteinExistence type="predicted"/>
<dbReference type="InterPro" id="IPR029061">
    <property type="entry name" value="THDP-binding"/>
</dbReference>
<dbReference type="InterPro" id="IPR051479">
    <property type="entry name" value="PorB-like"/>
</dbReference>
<name>A0A6V8MIK7_9BACT</name>
<evidence type="ECO:0000259" key="3">
    <source>
        <dbReference type="Pfam" id="PF02775"/>
    </source>
</evidence>
<evidence type="ECO:0000313" key="4">
    <source>
        <dbReference type="EMBL" id="GFO59767.1"/>
    </source>
</evidence>
<dbReference type="AlphaFoldDB" id="A0A6V8MIK7"/>
<dbReference type="GO" id="GO:0016491">
    <property type="term" value="F:oxidoreductase activity"/>
    <property type="evidence" value="ECO:0007669"/>
    <property type="project" value="UniProtKB-KW"/>
</dbReference>
<accession>A0A6V8MIK7</accession>
<keyword evidence="5" id="KW-1185">Reference proteome</keyword>
<keyword evidence="1" id="KW-0560">Oxidoreductase</keyword>
<dbReference type="PANTHER" id="PTHR42897:SF1">
    <property type="entry name" value="2-OXOACID OXIDOREDUCTASE (FERREDOXIN)"/>
    <property type="match status" value="1"/>
</dbReference>
<dbReference type="PANTHER" id="PTHR42897">
    <property type="entry name" value="PYRUVATE SYNTHASE SUBUNIT PORB"/>
    <property type="match status" value="1"/>
</dbReference>
<dbReference type="Proteomes" id="UP000556026">
    <property type="component" value="Unassembled WGS sequence"/>
</dbReference>
<organism evidence="4 5">
    <name type="scientific">Geomonas silvestris</name>
    <dbReference type="NCBI Taxonomy" id="2740184"/>
    <lineage>
        <taxon>Bacteria</taxon>
        <taxon>Pseudomonadati</taxon>
        <taxon>Thermodesulfobacteriota</taxon>
        <taxon>Desulfuromonadia</taxon>
        <taxon>Geobacterales</taxon>
        <taxon>Geobacteraceae</taxon>
        <taxon>Geomonas</taxon>
    </lineage>
</organism>
<dbReference type="InterPro" id="IPR011766">
    <property type="entry name" value="TPP_enzyme_TPP-bd"/>
</dbReference>
<evidence type="ECO:0000256" key="1">
    <source>
        <dbReference type="ARBA" id="ARBA00023002"/>
    </source>
</evidence>
<dbReference type="RefSeq" id="WP_183354590.1">
    <property type="nucleotide sequence ID" value="NZ_BLXX01000005.1"/>
</dbReference>
<dbReference type="GO" id="GO:0044281">
    <property type="term" value="P:small molecule metabolic process"/>
    <property type="evidence" value="ECO:0007669"/>
    <property type="project" value="UniProtKB-ARBA"/>
</dbReference>
<feature type="compositionally biased region" description="Polar residues" evidence="2">
    <location>
        <begin position="144"/>
        <end position="160"/>
    </location>
</feature>
<dbReference type="GO" id="GO:0030976">
    <property type="term" value="F:thiamine pyrophosphate binding"/>
    <property type="evidence" value="ECO:0007669"/>
    <property type="project" value="InterPro"/>
</dbReference>
<gene>
    <name evidence="4" type="ORF">GMST_20920</name>
</gene>
<evidence type="ECO:0000256" key="2">
    <source>
        <dbReference type="SAM" id="MobiDB-lite"/>
    </source>
</evidence>
<dbReference type="SUPFAM" id="SSF52518">
    <property type="entry name" value="Thiamin diphosphate-binding fold (THDP-binding)"/>
    <property type="match status" value="1"/>
</dbReference>
<dbReference type="Pfam" id="PF02775">
    <property type="entry name" value="TPP_enzyme_C"/>
    <property type="match status" value="1"/>
</dbReference>
<protein>
    <submittedName>
        <fullName evidence="4">2-ketoisovalerate ferredoxin oxidoreductase subunit beta</fullName>
    </submittedName>
</protein>
<reference evidence="5" key="1">
    <citation type="submission" date="2020-06" db="EMBL/GenBank/DDBJ databases">
        <title>Draft genomic sequence of Geomonas sp. Red330.</title>
        <authorList>
            <person name="Itoh H."/>
            <person name="Zhenxing X."/>
            <person name="Ushijima N."/>
            <person name="Masuda Y."/>
            <person name="Shiratori Y."/>
            <person name="Senoo K."/>
        </authorList>
    </citation>
    <scope>NUCLEOTIDE SEQUENCE [LARGE SCALE GENOMIC DNA]</scope>
    <source>
        <strain evidence="5">Red330</strain>
    </source>
</reference>
<dbReference type="EMBL" id="BLXX01000005">
    <property type="protein sequence ID" value="GFO59767.1"/>
    <property type="molecule type" value="Genomic_DNA"/>
</dbReference>